<protein>
    <submittedName>
        <fullName evidence="1">Uncharacterized protein</fullName>
    </submittedName>
</protein>
<dbReference type="Proteomes" id="UP000002624">
    <property type="component" value="Unassembled WGS sequence"/>
</dbReference>
<dbReference type="HOGENOM" id="CLU_134509_0_0_1"/>
<reference evidence="2" key="1">
    <citation type="submission" date="2009-05" db="EMBL/GenBank/DDBJ databases">
        <title>The genome sequence of Ajellomyces capsulatus strain H143.</title>
        <authorList>
            <person name="Champion M."/>
            <person name="Cuomo C.A."/>
            <person name="Ma L.-J."/>
            <person name="Henn M.R."/>
            <person name="Sil A."/>
            <person name="Goldman B."/>
            <person name="Young S.K."/>
            <person name="Kodira C.D."/>
            <person name="Zeng Q."/>
            <person name="Koehrsen M."/>
            <person name="Alvarado L."/>
            <person name="Berlin A.M."/>
            <person name="Borenstein D."/>
            <person name="Chen Z."/>
            <person name="Engels R."/>
            <person name="Freedman E."/>
            <person name="Gellesch M."/>
            <person name="Goldberg J."/>
            <person name="Griggs A."/>
            <person name="Gujja S."/>
            <person name="Heiman D.I."/>
            <person name="Hepburn T.A."/>
            <person name="Howarth C."/>
            <person name="Jen D."/>
            <person name="Larson L."/>
            <person name="Lewis B."/>
            <person name="Mehta T."/>
            <person name="Park D."/>
            <person name="Pearson M."/>
            <person name="Roberts A."/>
            <person name="Saif S."/>
            <person name="Shea T.D."/>
            <person name="Shenoy N."/>
            <person name="Sisk P."/>
            <person name="Stolte C."/>
            <person name="Sykes S."/>
            <person name="Walk T."/>
            <person name="White J."/>
            <person name="Yandava C."/>
            <person name="Klein B."/>
            <person name="McEwen J.G."/>
            <person name="Puccia R."/>
            <person name="Goldman G.H."/>
            <person name="Felipe M.S."/>
            <person name="Nino-Vega G."/>
            <person name="San-Blas G."/>
            <person name="Taylor J.W."/>
            <person name="Mendoza L."/>
            <person name="Galagan J.E."/>
            <person name="Nusbaum C."/>
            <person name="Birren B.W."/>
        </authorList>
    </citation>
    <scope>NUCLEOTIDE SEQUENCE [LARGE SCALE GENOMIC DNA]</scope>
    <source>
        <strain evidence="2">H143</strain>
    </source>
</reference>
<sequence length="169" mass="18914">MSSAEDATGSSLCLLHGMFAETSRKVYALLGKELRDGNKKTVDTTFTHAIPGGHRSIGQRPFPTMLKMTLSTIDREGLVQLTVKTCWEMKDLKTTTLTISPLRLFHGSPVRQSAIFRFIHVYAVNPQPLLTTGRFKDPGSCHAEQDLKDSSMLLGQLPHNLRDYEKQRV</sequence>
<dbReference type="AlphaFoldDB" id="C6HJY7"/>
<organism evidence="1 2">
    <name type="scientific">Ajellomyces capsulatus (strain H143)</name>
    <name type="common">Darling's disease fungus</name>
    <name type="synonym">Histoplasma capsulatum</name>
    <dbReference type="NCBI Taxonomy" id="544712"/>
    <lineage>
        <taxon>Eukaryota</taxon>
        <taxon>Fungi</taxon>
        <taxon>Dikarya</taxon>
        <taxon>Ascomycota</taxon>
        <taxon>Pezizomycotina</taxon>
        <taxon>Eurotiomycetes</taxon>
        <taxon>Eurotiomycetidae</taxon>
        <taxon>Onygenales</taxon>
        <taxon>Ajellomycetaceae</taxon>
        <taxon>Histoplasma</taxon>
    </lineage>
</organism>
<accession>C6HJY7</accession>
<evidence type="ECO:0000313" key="2">
    <source>
        <dbReference type="Proteomes" id="UP000002624"/>
    </source>
</evidence>
<proteinExistence type="predicted"/>
<dbReference type="EMBL" id="GG692429">
    <property type="protein sequence ID" value="EER39413.1"/>
    <property type="molecule type" value="Genomic_DNA"/>
</dbReference>
<gene>
    <name evidence="1" type="ORF">HCDG_06518</name>
</gene>
<name>C6HJY7_AJECH</name>
<evidence type="ECO:0000313" key="1">
    <source>
        <dbReference type="EMBL" id="EER39413.1"/>
    </source>
</evidence>
<dbReference type="VEuPathDB" id="FungiDB:HCDG_06518"/>